<organism evidence="2 3">
    <name type="scientific">Marchantia polymorpha</name>
    <name type="common">Common liverwort</name>
    <name type="synonym">Marchantia aquatica</name>
    <dbReference type="NCBI Taxonomy" id="3197"/>
    <lineage>
        <taxon>Eukaryota</taxon>
        <taxon>Viridiplantae</taxon>
        <taxon>Streptophyta</taxon>
        <taxon>Embryophyta</taxon>
        <taxon>Marchantiophyta</taxon>
        <taxon>Marchantiopsida</taxon>
        <taxon>Marchantiidae</taxon>
        <taxon>Marchantiales</taxon>
        <taxon>Marchantiaceae</taxon>
        <taxon>Marchantia</taxon>
    </lineage>
</organism>
<evidence type="ECO:0000313" key="2">
    <source>
        <dbReference type="EMBL" id="PTQ37222.1"/>
    </source>
</evidence>
<evidence type="ECO:0000256" key="1">
    <source>
        <dbReference type="SAM" id="MobiDB-lite"/>
    </source>
</evidence>
<evidence type="ECO:0000313" key="3">
    <source>
        <dbReference type="Proteomes" id="UP000244005"/>
    </source>
</evidence>
<dbReference type="AlphaFoldDB" id="A0A2R6WTN1"/>
<sequence>MIDCTFARCVFSHRGRNPILHSARSSGFGRVGGGTCLAFPQARKPGANGIPPPSLVGAAMASSGPKPRPNRGF</sequence>
<dbReference type="EMBL" id="KZ772730">
    <property type="protein sequence ID" value="PTQ37222.1"/>
    <property type="molecule type" value="Genomic_DNA"/>
</dbReference>
<gene>
    <name evidence="2" type="ORF">MARPO_0058s0014</name>
</gene>
<feature type="region of interest" description="Disordered" evidence="1">
    <location>
        <begin position="44"/>
        <end position="73"/>
    </location>
</feature>
<dbReference type="Proteomes" id="UP000244005">
    <property type="component" value="Unassembled WGS sequence"/>
</dbReference>
<reference evidence="3" key="1">
    <citation type="journal article" date="2017" name="Cell">
        <title>Insights into land plant evolution garnered from the Marchantia polymorpha genome.</title>
        <authorList>
            <person name="Bowman J.L."/>
            <person name="Kohchi T."/>
            <person name="Yamato K.T."/>
            <person name="Jenkins J."/>
            <person name="Shu S."/>
            <person name="Ishizaki K."/>
            <person name="Yamaoka S."/>
            <person name="Nishihama R."/>
            <person name="Nakamura Y."/>
            <person name="Berger F."/>
            <person name="Adam C."/>
            <person name="Aki S.S."/>
            <person name="Althoff F."/>
            <person name="Araki T."/>
            <person name="Arteaga-Vazquez M.A."/>
            <person name="Balasubrmanian S."/>
            <person name="Barry K."/>
            <person name="Bauer D."/>
            <person name="Boehm C.R."/>
            <person name="Briginshaw L."/>
            <person name="Caballero-Perez J."/>
            <person name="Catarino B."/>
            <person name="Chen F."/>
            <person name="Chiyoda S."/>
            <person name="Chovatia M."/>
            <person name="Davies K.M."/>
            <person name="Delmans M."/>
            <person name="Demura T."/>
            <person name="Dierschke T."/>
            <person name="Dolan L."/>
            <person name="Dorantes-Acosta A.E."/>
            <person name="Eklund D.M."/>
            <person name="Florent S.N."/>
            <person name="Flores-Sandoval E."/>
            <person name="Fujiyama A."/>
            <person name="Fukuzawa H."/>
            <person name="Galik B."/>
            <person name="Grimanelli D."/>
            <person name="Grimwood J."/>
            <person name="Grossniklaus U."/>
            <person name="Hamada T."/>
            <person name="Haseloff J."/>
            <person name="Hetherington A.J."/>
            <person name="Higo A."/>
            <person name="Hirakawa Y."/>
            <person name="Hundley H.N."/>
            <person name="Ikeda Y."/>
            <person name="Inoue K."/>
            <person name="Inoue S.I."/>
            <person name="Ishida S."/>
            <person name="Jia Q."/>
            <person name="Kakita M."/>
            <person name="Kanazawa T."/>
            <person name="Kawai Y."/>
            <person name="Kawashima T."/>
            <person name="Kennedy M."/>
            <person name="Kinose K."/>
            <person name="Kinoshita T."/>
            <person name="Kohara Y."/>
            <person name="Koide E."/>
            <person name="Komatsu K."/>
            <person name="Kopischke S."/>
            <person name="Kubo M."/>
            <person name="Kyozuka J."/>
            <person name="Lagercrantz U."/>
            <person name="Lin S.S."/>
            <person name="Lindquist E."/>
            <person name="Lipzen A.M."/>
            <person name="Lu C.W."/>
            <person name="De Luna E."/>
            <person name="Martienssen R.A."/>
            <person name="Minamino N."/>
            <person name="Mizutani M."/>
            <person name="Mizutani M."/>
            <person name="Mochizuki N."/>
            <person name="Monte I."/>
            <person name="Mosher R."/>
            <person name="Nagasaki H."/>
            <person name="Nakagami H."/>
            <person name="Naramoto S."/>
            <person name="Nishitani K."/>
            <person name="Ohtani M."/>
            <person name="Okamoto T."/>
            <person name="Okumura M."/>
            <person name="Phillips J."/>
            <person name="Pollak B."/>
            <person name="Reinders A."/>
            <person name="Rovekamp M."/>
            <person name="Sano R."/>
            <person name="Sawa S."/>
            <person name="Schmid M.W."/>
            <person name="Shirakawa M."/>
            <person name="Solano R."/>
            <person name="Spunde A."/>
            <person name="Suetsugu N."/>
            <person name="Sugano S."/>
            <person name="Sugiyama A."/>
            <person name="Sun R."/>
            <person name="Suzuki Y."/>
            <person name="Takenaka M."/>
            <person name="Takezawa D."/>
            <person name="Tomogane H."/>
            <person name="Tsuzuki M."/>
            <person name="Ueda T."/>
            <person name="Umeda M."/>
            <person name="Ward J.M."/>
            <person name="Watanabe Y."/>
            <person name="Yazaki K."/>
            <person name="Yokoyama R."/>
            <person name="Yoshitake Y."/>
            <person name="Yotsui I."/>
            <person name="Zachgo S."/>
            <person name="Schmutz J."/>
        </authorList>
    </citation>
    <scope>NUCLEOTIDE SEQUENCE [LARGE SCALE GENOMIC DNA]</scope>
    <source>
        <strain evidence="3">Tak-1</strain>
    </source>
</reference>
<dbReference type="Gramene" id="Mp5g20360.1">
    <property type="protein sequence ID" value="Mp5g20360.1.cds1"/>
    <property type="gene ID" value="Mp5g20360"/>
</dbReference>
<accession>A0A2R6WTN1</accession>
<name>A0A2R6WTN1_MARPO</name>
<proteinExistence type="predicted"/>
<keyword evidence="3" id="KW-1185">Reference proteome</keyword>
<protein>
    <submittedName>
        <fullName evidence="2">Uncharacterized protein</fullName>
    </submittedName>
</protein>